<feature type="region of interest" description="Disordered" evidence="4">
    <location>
        <begin position="373"/>
        <end position="397"/>
    </location>
</feature>
<name>A0A7K9IDY2_9CORV</name>
<evidence type="ECO:0000313" key="5">
    <source>
        <dbReference type="EMBL" id="NXH24351.1"/>
    </source>
</evidence>
<dbReference type="GO" id="GO:0031514">
    <property type="term" value="C:motile cilium"/>
    <property type="evidence" value="ECO:0007669"/>
    <property type="project" value="TreeGrafter"/>
</dbReference>
<evidence type="ECO:0000256" key="4">
    <source>
        <dbReference type="SAM" id="MobiDB-lite"/>
    </source>
</evidence>
<keyword evidence="6" id="KW-1185">Reference proteome</keyword>
<dbReference type="SUPFAM" id="SSF48452">
    <property type="entry name" value="TPR-like"/>
    <property type="match status" value="1"/>
</dbReference>
<organism evidence="5 6">
    <name type="scientific">Myiagra hebetior</name>
    <dbReference type="NCBI Taxonomy" id="381031"/>
    <lineage>
        <taxon>Eukaryota</taxon>
        <taxon>Metazoa</taxon>
        <taxon>Chordata</taxon>
        <taxon>Craniata</taxon>
        <taxon>Vertebrata</taxon>
        <taxon>Euteleostomi</taxon>
        <taxon>Archelosauria</taxon>
        <taxon>Archosauria</taxon>
        <taxon>Dinosauria</taxon>
        <taxon>Saurischia</taxon>
        <taxon>Theropoda</taxon>
        <taxon>Coelurosauria</taxon>
        <taxon>Aves</taxon>
        <taxon>Neognathae</taxon>
        <taxon>Neoaves</taxon>
        <taxon>Telluraves</taxon>
        <taxon>Australaves</taxon>
        <taxon>Passeriformes</taxon>
        <taxon>Corvoidea</taxon>
        <taxon>Monarchidae</taxon>
        <taxon>Myiagra</taxon>
    </lineage>
</organism>
<proteinExistence type="predicted"/>
<gene>
    <name evidence="5" type="primary">Cfap70</name>
    <name evidence="5" type="ORF">MYIHEB_R10624</name>
</gene>
<feature type="compositionally biased region" description="Basic and acidic residues" evidence="4">
    <location>
        <begin position="384"/>
        <end position="397"/>
    </location>
</feature>
<evidence type="ECO:0000256" key="3">
    <source>
        <dbReference type="PROSITE-ProRule" id="PRU00339"/>
    </source>
</evidence>
<dbReference type="PANTHER" id="PTHR44314">
    <property type="entry name" value="CILIA- AND FLAGELLA-ASSOCIATED PROTEIN 70"/>
    <property type="match status" value="1"/>
</dbReference>
<feature type="non-terminal residue" evidence="5">
    <location>
        <position position="927"/>
    </location>
</feature>
<dbReference type="InterPro" id="IPR011990">
    <property type="entry name" value="TPR-like_helical_dom_sf"/>
</dbReference>
<sequence length="927" mass="103657">KTLKSNVLVTLVRVEYNGAVLGDSPKTDVLPDGTAEYNFSTSFECSPDGPNSLDVIVQKPLLLTVLEVGPREKKKPEKITPLGQAVVDLLPLLQGVRSLKVFAPLYAVPASSSEKLHPKATGGLEVTVSTKELLLSATQFSSGNLLSITMEAAYSVPGVFTTEAQQSYMACLQIPAAGEKELLLLFQNGILKADGEKEPLPRPKNWPLGTILAPGALTIPNSFIVGGPYEDEDGELTRSQDREFRMQAESTKRIVWDTERRCFLDAAAVALLQKRIAECRYWPVELCKMSMASGGKGKTSKADKGDEDKQIAFHGVAYVNMMHLLCPGVKQIRGAFPVFSYQDSEVFEKTKIQHSIFRDLRSQLSLVKEGLGTSPVSRAAPTKAQKEDKDSSGTVRSREAHGTVVALFPCHRKEQCLSPQYSEARTFLVMEIKLDRPLVPKRRREELVRRVKDMMRPQPELPPWTGGAKKAVAGYEKCITSVAVAILKEYHELFGEQLPDQGVIDHGTLEEQRRQLSYELNTSGKYFAFKEQLKYSVVKVVREKYLKTTVFETQQQLQEFLSELYIFLVDHMHIALNKLLSGEDVSHTFPALTTKKQLRLFAREAEANRDFSLASLFYSQRIAQDACSVQSWLDYGAFCLLHEDATKAQECFKKALRLDPQHTQSLLLCGIVAVKLQHYEEAEIFFEDACCLEPSSIIAWTISGLFYELQNNYIQAERNFREAKKLLQAQLEEERRILEAAEAEGKKPSTEPDGSDDKLPEVVEGVTSKEEATALQEAPEGLDGDVEGWEMVLWEWWGVMWEQLAMAPMMPRPVVPPEPGNLRAKQVHPDFQSSTSQDGQPAETHFLAAPCPAPGPQPPPCTIFMKTVEFLMQVNAVRFVHKALAHELLSLQGGPTCAYYLALAWTYSLQEDLPRYEECVCEAIRID</sequence>
<evidence type="ECO:0000256" key="2">
    <source>
        <dbReference type="ARBA" id="ARBA00022803"/>
    </source>
</evidence>
<dbReference type="InterPro" id="IPR052628">
    <property type="entry name" value="CFAP70"/>
</dbReference>
<comment type="caution">
    <text evidence="5">The sequence shown here is derived from an EMBL/GenBank/DDBJ whole genome shotgun (WGS) entry which is preliminary data.</text>
</comment>
<dbReference type="PANTHER" id="PTHR44314:SF1">
    <property type="entry name" value="CILIA- AND FLAGELLA-ASSOCIATED PROTEIN 70"/>
    <property type="match status" value="1"/>
</dbReference>
<reference evidence="5 6" key="1">
    <citation type="submission" date="2019-09" db="EMBL/GenBank/DDBJ databases">
        <title>Bird 10,000 Genomes (B10K) Project - Family phase.</title>
        <authorList>
            <person name="Zhang G."/>
        </authorList>
    </citation>
    <scope>NUCLEOTIDE SEQUENCE [LARGE SCALE GENOMIC DNA]</scope>
    <source>
        <strain evidence="5">B10K-DU-001-33</strain>
        <tissue evidence="5">Muscle</tissue>
    </source>
</reference>
<dbReference type="Gene3D" id="1.25.40.10">
    <property type="entry name" value="Tetratricopeptide repeat domain"/>
    <property type="match status" value="1"/>
</dbReference>
<dbReference type="GO" id="GO:0060271">
    <property type="term" value="P:cilium assembly"/>
    <property type="evidence" value="ECO:0007669"/>
    <property type="project" value="TreeGrafter"/>
</dbReference>
<dbReference type="EMBL" id="VWZQ01000685">
    <property type="protein sequence ID" value="NXH24351.1"/>
    <property type="molecule type" value="Genomic_DNA"/>
</dbReference>
<evidence type="ECO:0000256" key="1">
    <source>
        <dbReference type="ARBA" id="ARBA00022737"/>
    </source>
</evidence>
<keyword evidence="1" id="KW-0677">Repeat</keyword>
<dbReference type="GO" id="GO:0003341">
    <property type="term" value="P:cilium movement"/>
    <property type="evidence" value="ECO:0007669"/>
    <property type="project" value="TreeGrafter"/>
</dbReference>
<protein>
    <submittedName>
        <fullName evidence="5">CFA70 protein</fullName>
    </submittedName>
</protein>
<feature type="non-terminal residue" evidence="5">
    <location>
        <position position="1"/>
    </location>
</feature>
<evidence type="ECO:0000313" key="6">
    <source>
        <dbReference type="Proteomes" id="UP000534930"/>
    </source>
</evidence>
<dbReference type="PROSITE" id="PS50005">
    <property type="entry name" value="TPR"/>
    <property type="match status" value="1"/>
</dbReference>
<dbReference type="Proteomes" id="UP000534930">
    <property type="component" value="Unassembled WGS sequence"/>
</dbReference>
<dbReference type="InterPro" id="IPR019734">
    <property type="entry name" value="TPR_rpt"/>
</dbReference>
<accession>A0A7K9IDY2</accession>
<dbReference type="AlphaFoldDB" id="A0A7K9IDY2"/>
<dbReference type="GO" id="GO:0070062">
    <property type="term" value="C:extracellular exosome"/>
    <property type="evidence" value="ECO:0007669"/>
    <property type="project" value="TreeGrafter"/>
</dbReference>
<feature type="repeat" description="TPR" evidence="3">
    <location>
        <begin position="629"/>
        <end position="662"/>
    </location>
</feature>
<dbReference type="SMART" id="SM00028">
    <property type="entry name" value="TPR"/>
    <property type="match status" value="3"/>
</dbReference>
<keyword evidence="2 3" id="KW-0802">TPR repeat</keyword>
<feature type="region of interest" description="Disordered" evidence="4">
    <location>
        <begin position="740"/>
        <end position="760"/>
    </location>
</feature>